<dbReference type="EMBL" id="AZBU02000004">
    <property type="protein sequence ID" value="TKR80523.1"/>
    <property type="molecule type" value="Genomic_DNA"/>
</dbReference>
<accession>A0A4U5ND84</accession>
<organism evidence="2 3">
    <name type="scientific">Steinernema carpocapsae</name>
    <name type="common">Entomopathogenic nematode</name>
    <dbReference type="NCBI Taxonomy" id="34508"/>
    <lineage>
        <taxon>Eukaryota</taxon>
        <taxon>Metazoa</taxon>
        <taxon>Ecdysozoa</taxon>
        <taxon>Nematoda</taxon>
        <taxon>Chromadorea</taxon>
        <taxon>Rhabditida</taxon>
        <taxon>Tylenchina</taxon>
        <taxon>Panagrolaimomorpha</taxon>
        <taxon>Strongyloidoidea</taxon>
        <taxon>Steinernematidae</taxon>
        <taxon>Steinernema</taxon>
    </lineage>
</organism>
<evidence type="ECO:0000256" key="1">
    <source>
        <dbReference type="SAM" id="Phobius"/>
    </source>
</evidence>
<dbReference type="AlphaFoldDB" id="A0A4U5ND84"/>
<proteinExistence type="predicted"/>
<feature type="transmembrane region" description="Helical" evidence="1">
    <location>
        <begin position="20"/>
        <end position="40"/>
    </location>
</feature>
<keyword evidence="1" id="KW-1133">Transmembrane helix</keyword>
<dbReference type="Proteomes" id="UP000298663">
    <property type="component" value="Unassembled WGS sequence"/>
</dbReference>
<reference evidence="2 3" key="1">
    <citation type="journal article" date="2015" name="Genome Biol.">
        <title>Comparative genomics of Steinernema reveals deeply conserved gene regulatory networks.</title>
        <authorList>
            <person name="Dillman A.R."/>
            <person name="Macchietto M."/>
            <person name="Porter C.F."/>
            <person name="Rogers A."/>
            <person name="Williams B."/>
            <person name="Antoshechkin I."/>
            <person name="Lee M.M."/>
            <person name="Goodwin Z."/>
            <person name="Lu X."/>
            <person name="Lewis E.E."/>
            <person name="Goodrich-Blair H."/>
            <person name="Stock S.P."/>
            <person name="Adams B.J."/>
            <person name="Sternberg P.W."/>
            <person name="Mortazavi A."/>
        </authorList>
    </citation>
    <scope>NUCLEOTIDE SEQUENCE [LARGE SCALE GENOMIC DNA]</scope>
    <source>
        <strain evidence="2 3">ALL</strain>
    </source>
</reference>
<reference evidence="2 3" key="2">
    <citation type="journal article" date="2019" name="G3 (Bethesda)">
        <title>Hybrid Assembly of the Genome of the Entomopathogenic Nematode Steinernema carpocapsae Identifies the X-Chromosome.</title>
        <authorList>
            <person name="Serra L."/>
            <person name="Macchietto M."/>
            <person name="Macias-Munoz A."/>
            <person name="McGill C.J."/>
            <person name="Rodriguez I.M."/>
            <person name="Rodriguez B."/>
            <person name="Murad R."/>
            <person name="Mortazavi A."/>
        </authorList>
    </citation>
    <scope>NUCLEOTIDE SEQUENCE [LARGE SCALE GENOMIC DNA]</scope>
    <source>
        <strain evidence="2 3">ALL</strain>
    </source>
</reference>
<name>A0A4U5ND84_STECR</name>
<comment type="caution">
    <text evidence="2">The sequence shown here is derived from an EMBL/GenBank/DDBJ whole genome shotgun (WGS) entry which is preliminary data.</text>
</comment>
<protein>
    <submittedName>
        <fullName evidence="2">Uncharacterized protein</fullName>
    </submittedName>
</protein>
<evidence type="ECO:0000313" key="2">
    <source>
        <dbReference type="EMBL" id="TKR80523.1"/>
    </source>
</evidence>
<gene>
    <name evidence="2" type="ORF">L596_014585</name>
</gene>
<keyword evidence="3" id="KW-1185">Reference proteome</keyword>
<evidence type="ECO:0000313" key="3">
    <source>
        <dbReference type="Proteomes" id="UP000298663"/>
    </source>
</evidence>
<keyword evidence="1" id="KW-0812">Transmembrane</keyword>
<sequence>MFSSSGVSQLNSIHSTSHKQHLRSFVTCLALTHSACIIYIGLDRRRLAIQTIRSNVYDRLAAAIFGSFVVYCKAFVQETAPRGPLRDVHRRMPLFSLTRVLRVQNKAVAQNPRGHFHLHLLLSIFTKFRLICRFVFLQRLA</sequence>
<keyword evidence="1" id="KW-0472">Membrane</keyword>